<evidence type="ECO:0000259" key="3">
    <source>
        <dbReference type="Pfam" id="PF00144"/>
    </source>
</evidence>
<keyword evidence="4" id="KW-0378">Hydrolase</keyword>
<feature type="domain" description="Beta-lactamase-related" evidence="3">
    <location>
        <begin position="68"/>
        <end position="384"/>
    </location>
</feature>
<dbReference type="GO" id="GO:0016787">
    <property type="term" value="F:hydrolase activity"/>
    <property type="evidence" value="ECO:0007669"/>
    <property type="project" value="UniProtKB-KW"/>
</dbReference>
<feature type="transmembrane region" description="Helical" evidence="2">
    <location>
        <begin position="643"/>
        <end position="665"/>
    </location>
</feature>
<evidence type="ECO:0000256" key="1">
    <source>
        <dbReference type="SAM" id="MobiDB-lite"/>
    </source>
</evidence>
<dbReference type="PANTHER" id="PTHR46825">
    <property type="entry name" value="D-ALANYL-D-ALANINE-CARBOXYPEPTIDASE/ENDOPEPTIDASE AMPH"/>
    <property type="match status" value="1"/>
</dbReference>
<dbReference type="InterPro" id="IPR012338">
    <property type="entry name" value="Beta-lactam/transpept-like"/>
</dbReference>
<keyword evidence="2" id="KW-1133">Transmembrane helix</keyword>
<evidence type="ECO:0000313" key="4">
    <source>
        <dbReference type="EMBL" id="GAA2681073.1"/>
    </source>
</evidence>
<feature type="compositionally biased region" description="Polar residues" evidence="1">
    <location>
        <begin position="463"/>
        <end position="478"/>
    </location>
</feature>
<keyword evidence="5" id="KW-1185">Reference proteome</keyword>
<dbReference type="PANTHER" id="PTHR46825:SF9">
    <property type="entry name" value="BETA-LACTAMASE-RELATED DOMAIN-CONTAINING PROTEIN"/>
    <property type="match status" value="1"/>
</dbReference>
<comment type="caution">
    <text evidence="4">The sequence shown here is derived from an EMBL/GenBank/DDBJ whole genome shotgun (WGS) entry which is preliminary data.</text>
</comment>
<dbReference type="Proteomes" id="UP001501666">
    <property type="component" value="Unassembled WGS sequence"/>
</dbReference>
<accession>A0ABP6F4I9</accession>
<feature type="region of interest" description="Disordered" evidence="1">
    <location>
        <begin position="192"/>
        <end position="211"/>
    </location>
</feature>
<feature type="transmembrane region" description="Helical" evidence="2">
    <location>
        <begin position="570"/>
        <end position="589"/>
    </location>
</feature>
<feature type="transmembrane region" description="Helical" evidence="2">
    <location>
        <begin position="609"/>
        <end position="631"/>
    </location>
</feature>
<organism evidence="4 5">
    <name type="scientific">Nonomuraea recticatena</name>
    <dbReference type="NCBI Taxonomy" id="46178"/>
    <lineage>
        <taxon>Bacteria</taxon>
        <taxon>Bacillati</taxon>
        <taxon>Actinomycetota</taxon>
        <taxon>Actinomycetes</taxon>
        <taxon>Streptosporangiales</taxon>
        <taxon>Streptosporangiaceae</taxon>
        <taxon>Nonomuraea</taxon>
    </lineage>
</organism>
<feature type="region of interest" description="Disordered" evidence="1">
    <location>
        <begin position="463"/>
        <end position="484"/>
    </location>
</feature>
<evidence type="ECO:0000256" key="2">
    <source>
        <dbReference type="SAM" id="Phobius"/>
    </source>
</evidence>
<reference evidence="5" key="1">
    <citation type="journal article" date="2019" name="Int. J. Syst. Evol. Microbiol.">
        <title>The Global Catalogue of Microorganisms (GCM) 10K type strain sequencing project: providing services to taxonomists for standard genome sequencing and annotation.</title>
        <authorList>
            <consortium name="The Broad Institute Genomics Platform"/>
            <consortium name="The Broad Institute Genome Sequencing Center for Infectious Disease"/>
            <person name="Wu L."/>
            <person name="Ma J."/>
        </authorList>
    </citation>
    <scope>NUCLEOTIDE SEQUENCE [LARGE SCALE GENOMIC DNA]</scope>
    <source>
        <strain evidence="5">JCM 6835</strain>
    </source>
</reference>
<evidence type="ECO:0000313" key="5">
    <source>
        <dbReference type="Proteomes" id="UP001501666"/>
    </source>
</evidence>
<dbReference type="InterPro" id="IPR050491">
    <property type="entry name" value="AmpC-like"/>
</dbReference>
<protein>
    <submittedName>
        <fullName evidence="4">Serine hydrolase</fullName>
    </submittedName>
</protein>
<name>A0ABP6F4I9_9ACTN</name>
<keyword evidence="2" id="KW-0472">Membrane</keyword>
<proteinExistence type="predicted"/>
<sequence>MRFACGVDAPDTGPASPQVGRVYFMRAHLLRILATALTGAVILTSGPAVAAAEPTPPQADLPGLAELVDRVVPEQLARDRIPGAAVVVVSGGRTVLAKGYGVADVATGRPIDPGRTGFFTGSLAKLFTATAAMQLVEDGSLDLRADVNRYLTSFTIEDSYPGRPVTLEHLLTYTAGFDEDIVGLAEADPEDVGPLSRSLAQRQPPRVRPPGTRVAYDNYGMALAGHLVEAASGQPFAQYVEQHILKPLGMNATSMAVPHSAALAADLAGAYRPSGDGYATVKGQYAPWAPTGAGPVSTPADMGRFMLAQLRDDPRLGRNLAGRLQEQHYAQDSRIPGMGYAFELGSRNGHRLIYKDGDVPGHHNVLALLPEENLGVYVVYNGDGVGTVAGWNGQSLVNRIVDRYLPAKTATAGAARATAGVGDVTRYAGTYRSTRTSRTSLMKAGSLFAAPTVQANADGTLTTTGLSPDPARTTQHWTRTGPGLFQERDGQARIAFDGEGTLSSSMNPSEALEKLAWYDAPTPHTILFGLSALVFALAFLLLPITASVRLLRRSRAGAPRQPAGARAARLLAWITAALVTTFAAGFAMIMSDPNVAAELTALNALPLAALPVIATVGLLCAVLVTVAAVPAWAKGWWGLPGRLCHTTLALAGVVFFKIAMTYNLLALPFPTN</sequence>
<feature type="transmembrane region" description="Helical" evidence="2">
    <location>
        <begin position="526"/>
        <end position="550"/>
    </location>
</feature>
<dbReference type="EMBL" id="BAAATE010000021">
    <property type="protein sequence ID" value="GAA2681073.1"/>
    <property type="molecule type" value="Genomic_DNA"/>
</dbReference>
<dbReference type="Gene3D" id="3.40.710.10">
    <property type="entry name" value="DD-peptidase/beta-lactamase superfamily"/>
    <property type="match status" value="1"/>
</dbReference>
<dbReference type="InterPro" id="IPR001466">
    <property type="entry name" value="Beta-lactam-related"/>
</dbReference>
<dbReference type="Pfam" id="PF00144">
    <property type="entry name" value="Beta-lactamase"/>
    <property type="match status" value="1"/>
</dbReference>
<gene>
    <name evidence="4" type="ORF">GCM10010412_065680</name>
</gene>
<keyword evidence="2" id="KW-0812">Transmembrane</keyword>
<dbReference type="SUPFAM" id="SSF56601">
    <property type="entry name" value="beta-lactamase/transpeptidase-like"/>
    <property type="match status" value="1"/>
</dbReference>